<feature type="compositionally biased region" description="Basic residues" evidence="1">
    <location>
        <begin position="141"/>
        <end position="150"/>
    </location>
</feature>
<proteinExistence type="predicted"/>
<dbReference type="OrthoDB" id="2591449at2759"/>
<dbReference type="Proteomes" id="UP000759537">
    <property type="component" value="Unassembled WGS sequence"/>
</dbReference>
<feature type="compositionally biased region" description="Pro residues" evidence="1">
    <location>
        <begin position="10"/>
        <end position="19"/>
    </location>
</feature>
<keyword evidence="3" id="KW-1185">Reference proteome</keyword>
<feature type="region of interest" description="Disordered" evidence="1">
    <location>
        <begin position="91"/>
        <end position="191"/>
    </location>
</feature>
<gene>
    <name evidence="2" type="ORF">DFH94DRAFT_484800</name>
</gene>
<feature type="region of interest" description="Disordered" evidence="1">
    <location>
        <begin position="343"/>
        <end position="375"/>
    </location>
</feature>
<reference evidence="2" key="2">
    <citation type="journal article" date="2020" name="Nat. Commun.">
        <title>Large-scale genome sequencing of mycorrhizal fungi provides insights into the early evolution of symbiotic traits.</title>
        <authorList>
            <person name="Miyauchi S."/>
            <person name="Kiss E."/>
            <person name="Kuo A."/>
            <person name="Drula E."/>
            <person name="Kohler A."/>
            <person name="Sanchez-Garcia M."/>
            <person name="Morin E."/>
            <person name="Andreopoulos B."/>
            <person name="Barry K.W."/>
            <person name="Bonito G."/>
            <person name="Buee M."/>
            <person name="Carver A."/>
            <person name="Chen C."/>
            <person name="Cichocki N."/>
            <person name="Clum A."/>
            <person name="Culley D."/>
            <person name="Crous P.W."/>
            <person name="Fauchery L."/>
            <person name="Girlanda M."/>
            <person name="Hayes R.D."/>
            <person name="Keri Z."/>
            <person name="LaButti K."/>
            <person name="Lipzen A."/>
            <person name="Lombard V."/>
            <person name="Magnuson J."/>
            <person name="Maillard F."/>
            <person name="Murat C."/>
            <person name="Nolan M."/>
            <person name="Ohm R.A."/>
            <person name="Pangilinan J."/>
            <person name="Pereira M.F."/>
            <person name="Perotto S."/>
            <person name="Peter M."/>
            <person name="Pfister S."/>
            <person name="Riley R."/>
            <person name="Sitrit Y."/>
            <person name="Stielow J.B."/>
            <person name="Szollosi G."/>
            <person name="Zifcakova L."/>
            <person name="Stursova M."/>
            <person name="Spatafora J.W."/>
            <person name="Tedersoo L."/>
            <person name="Vaario L.M."/>
            <person name="Yamada A."/>
            <person name="Yan M."/>
            <person name="Wang P."/>
            <person name="Xu J."/>
            <person name="Bruns T."/>
            <person name="Baldrian P."/>
            <person name="Vilgalys R."/>
            <person name="Dunand C."/>
            <person name="Henrissat B."/>
            <person name="Grigoriev I.V."/>
            <person name="Hibbett D."/>
            <person name="Nagy L.G."/>
            <person name="Martin F.M."/>
        </authorList>
    </citation>
    <scope>NUCLEOTIDE SEQUENCE</scope>
    <source>
        <strain evidence="2">Prilba</strain>
    </source>
</reference>
<evidence type="ECO:0000313" key="2">
    <source>
        <dbReference type="EMBL" id="KAF8479478.1"/>
    </source>
</evidence>
<accession>A0A9P5T915</accession>
<evidence type="ECO:0000313" key="3">
    <source>
        <dbReference type="Proteomes" id="UP000759537"/>
    </source>
</evidence>
<organism evidence="2 3">
    <name type="scientific">Russula ochroleuca</name>
    <dbReference type="NCBI Taxonomy" id="152965"/>
    <lineage>
        <taxon>Eukaryota</taxon>
        <taxon>Fungi</taxon>
        <taxon>Dikarya</taxon>
        <taxon>Basidiomycota</taxon>
        <taxon>Agaricomycotina</taxon>
        <taxon>Agaricomycetes</taxon>
        <taxon>Russulales</taxon>
        <taxon>Russulaceae</taxon>
        <taxon>Russula</taxon>
    </lineage>
</organism>
<comment type="caution">
    <text evidence="2">The sequence shown here is derived from an EMBL/GenBank/DDBJ whole genome shotgun (WGS) entry which is preliminary data.</text>
</comment>
<reference evidence="2" key="1">
    <citation type="submission" date="2019-10" db="EMBL/GenBank/DDBJ databases">
        <authorList>
            <consortium name="DOE Joint Genome Institute"/>
            <person name="Kuo A."/>
            <person name="Miyauchi S."/>
            <person name="Kiss E."/>
            <person name="Drula E."/>
            <person name="Kohler A."/>
            <person name="Sanchez-Garcia M."/>
            <person name="Andreopoulos B."/>
            <person name="Barry K.W."/>
            <person name="Bonito G."/>
            <person name="Buee M."/>
            <person name="Carver A."/>
            <person name="Chen C."/>
            <person name="Cichocki N."/>
            <person name="Clum A."/>
            <person name="Culley D."/>
            <person name="Crous P.W."/>
            <person name="Fauchery L."/>
            <person name="Girlanda M."/>
            <person name="Hayes R."/>
            <person name="Keri Z."/>
            <person name="LaButti K."/>
            <person name="Lipzen A."/>
            <person name="Lombard V."/>
            <person name="Magnuson J."/>
            <person name="Maillard F."/>
            <person name="Morin E."/>
            <person name="Murat C."/>
            <person name="Nolan M."/>
            <person name="Ohm R."/>
            <person name="Pangilinan J."/>
            <person name="Pereira M."/>
            <person name="Perotto S."/>
            <person name="Peter M."/>
            <person name="Riley R."/>
            <person name="Sitrit Y."/>
            <person name="Stielow B."/>
            <person name="Szollosi G."/>
            <person name="Zifcakova L."/>
            <person name="Stursova M."/>
            <person name="Spatafora J.W."/>
            <person name="Tedersoo L."/>
            <person name="Vaario L.-M."/>
            <person name="Yamada A."/>
            <person name="Yan M."/>
            <person name="Wang P."/>
            <person name="Xu J."/>
            <person name="Bruns T."/>
            <person name="Baldrian P."/>
            <person name="Vilgalys R."/>
            <person name="Henrissat B."/>
            <person name="Grigoriev I.V."/>
            <person name="Hibbett D."/>
            <person name="Nagy L.G."/>
            <person name="Martin F.M."/>
        </authorList>
    </citation>
    <scope>NUCLEOTIDE SEQUENCE</scope>
    <source>
        <strain evidence="2">Prilba</strain>
    </source>
</reference>
<feature type="region of interest" description="Disordered" evidence="1">
    <location>
        <begin position="1"/>
        <end position="54"/>
    </location>
</feature>
<feature type="compositionally biased region" description="Low complexity" evidence="1">
    <location>
        <begin position="116"/>
        <end position="140"/>
    </location>
</feature>
<dbReference type="EMBL" id="WHVB01000009">
    <property type="protein sequence ID" value="KAF8479478.1"/>
    <property type="molecule type" value="Genomic_DNA"/>
</dbReference>
<feature type="compositionally biased region" description="Polar residues" evidence="1">
    <location>
        <begin position="465"/>
        <end position="476"/>
    </location>
</feature>
<dbReference type="AlphaFoldDB" id="A0A9P5T915"/>
<protein>
    <submittedName>
        <fullName evidence="2">Uncharacterized protein</fullName>
    </submittedName>
</protein>
<name>A0A9P5T915_9AGAM</name>
<sequence>MSRTVVSPSTSPPQSPPLSAPSSPILSRRVQHRRGSTSAADPWGNHLELNMNPGRTTTCKLTIVRVNPTPPIQLDEQPPSPQHRRHIGFSAHSQNAAPRRHGSHGTGKGGENTRLSFASASFAPPGSSSGPGPRSGSPTHGHGHSLHRRASAPPKPRLSADQLVSLAQQSCNPQSAPISPRTPGGSLAATTGSGHNSFTAIPDDVFLPFVDRADEVRALFTSPQPGARLLALLAQTFQPQSASESPVTGESVFATDPRQWSFAQLEYWVKKIDRDIAPDEVWVGLIRRCVLYRSELIWERIKGALGAPPELDPDDFEEDSFTIDSPVVFKNLKSDLSSDLAARFTESPPRDLDTEPQPTPDHVSESNVSASAGDSPVATVLSIEPVLITTSPAAEYNHPPTRPGGHRMHDISEDVYENEDEGPAGPVSSSPPREIIQGICISTRPSSPGLFATDSGPKVPALSRTMSVSSTTQPQLTPVPGEPSSLPRRRWSYAASTASSEAYDVAGERGPGNPLFPTSFARLALGPTLTANNPALRSRDFPPAPAFSNPHAIRQGVLRGRRGKPSWADGWDPMKHEHALTASEGSISAGL</sequence>
<evidence type="ECO:0000256" key="1">
    <source>
        <dbReference type="SAM" id="MobiDB-lite"/>
    </source>
</evidence>
<feature type="compositionally biased region" description="Polar residues" evidence="1">
    <location>
        <begin position="165"/>
        <end position="177"/>
    </location>
</feature>
<feature type="region of interest" description="Disordered" evidence="1">
    <location>
        <begin position="465"/>
        <end position="488"/>
    </location>
</feature>